<dbReference type="InterPro" id="IPR025870">
    <property type="entry name" value="Glyoxalase-like_dom"/>
</dbReference>
<dbReference type="PANTHER" id="PTHR40265:SF1">
    <property type="entry name" value="GLYOXALASE-LIKE DOMAIN-CONTAINING PROTEIN"/>
    <property type="match status" value="1"/>
</dbReference>
<evidence type="ECO:0000259" key="1">
    <source>
        <dbReference type="Pfam" id="PF13468"/>
    </source>
</evidence>
<dbReference type="RefSeq" id="WP_264714730.1">
    <property type="nucleotide sequence ID" value="NZ_JAPDNT010000014.1"/>
</dbReference>
<gene>
    <name evidence="2" type="ORF">OL599_15550</name>
</gene>
<protein>
    <submittedName>
        <fullName evidence="2">VOC family protein</fullName>
    </submittedName>
</protein>
<sequence>MANGAFGIEHPLVTVHDIAAVAARYEAIGFDPTPLGRHPWGTVNRLVMFPDNFIELIGVGDAAAIEADPVGGHKFGRRVRDSLALGEGISLMALHSKDAIADARTAVARGAESAGQVDFRRAVRLPDGTRDEAVVTLSILPDATHPGLSFFLCHQHKPHLVWNPDWLRHRNQADAITAVTYLAPEPDDVVDRFRTVWGADAVTVQPGGYRIATAGGLIHLLDHAAVAAKFPGMALPEGADRRAPCGVAISVHTPALAMAGPMALQAPGARALRGRVLVPAAYAGGVILEIHG</sequence>
<proteinExistence type="predicted"/>
<reference evidence="2" key="2">
    <citation type="submission" date="2022-10" db="EMBL/GenBank/DDBJ databases">
        <authorList>
            <person name="Trinh H.N."/>
        </authorList>
    </citation>
    <scope>NUCLEOTIDE SEQUENCE</scope>
    <source>
        <strain evidence="2">RN2-1</strain>
    </source>
</reference>
<reference evidence="2" key="1">
    <citation type="submission" date="2022-09" db="EMBL/GenBank/DDBJ databases">
        <title>Rhodovastum sp. nov. RN2-1 isolated from soil in Seongnam, South Korea.</title>
        <authorList>
            <person name="Le N.T."/>
        </authorList>
    </citation>
    <scope>NUCLEOTIDE SEQUENCE</scope>
    <source>
        <strain evidence="2">RN2-1</strain>
    </source>
</reference>
<name>A0AA41YPS4_9PROT</name>
<dbReference type="InterPro" id="IPR029068">
    <property type="entry name" value="Glyas_Bleomycin-R_OHBP_Dase"/>
</dbReference>
<evidence type="ECO:0000313" key="3">
    <source>
        <dbReference type="Proteomes" id="UP001165679"/>
    </source>
</evidence>
<feature type="domain" description="Glyoxalase-like" evidence="1">
    <location>
        <begin position="9"/>
        <end position="194"/>
    </location>
</feature>
<comment type="caution">
    <text evidence="2">The sequence shown here is derived from an EMBL/GenBank/DDBJ whole genome shotgun (WGS) entry which is preliminary data.</text>
</comment>
<dbReference type="Pfam" id="PF13468">
    <property type="entry name" value="Glyoxalase_3"/>
    <property type="match status" value="1"/>
</dbReference>
<dbReference type="Gene3D" id="3.10.180.10">
    <property type="entry name" value="2,3-Dihydroxybiphenyl 1,2-Dioxygenase, domain 1"/>
    <property type="match status" value="1"/>
</dbReference>
<keyword evidence="3" id="KW-1185">Reference proteome</keyword>
<dbReference type="EMBL" id="JAPDNT010000014">
    <property type="protein sequence ID" value="MCW3475993.1"/>
    <property type="molecule type" value="Genomic_DNA"/>
</dbReference>
<dbReference type="PANTHER" id="PTHR40265">
    <property type="entry name" value="BLL2707 PROTEIN"/>
    <property type="match status" value="1"/>
</dbReference>
<dbReference type="Proteomes" id="UP001165679">
    <property type="component" value="Unassembled WGS sequence"/>
</dbReference>
<accession>A0AA41YPS4</accession>
<dbReference type="AlphaFoldDB" id="A0AA41YPS4"/>
<organism evidence="2 3">
    <name type="scientific">Limobrevibacterium gyesilva</name>
    <dbReference type="NCBI Taxonomy" id="2991712"/>
    <lineage>
        <taxon>Bacteria</taxon>
        <taxon>Pseudomonadati</taxon>
        <taxon>Pseudomonadota</taxon>
        <taxon>Alphaproteobacteria</taxon>
        <taxon>Acetobacterales</taxon>
        <taxon>Acetobacteraceae</taxon>
        <taxon>Limobrevibacterium</taxon>
    </lineage>
</organism>
<evidence type="ECO:0000313" key="2">
    <source>
        <dbReference type="EMBL" id="MCW3475993.1"/>
    </source>
</evidence>
<dbReference type="SUPFAM" id="SSF54593">
    <property type="entry name" value="Glyoxalase/Bleomycin resistance protein/Dihydroxybiphenyl dioxygenase"/>
    <property type="match status" value="1"/>
</dbReference>